<dbReference type="Gene3D" id="3.50.50.60">
    <property type="entry name" value="FAD/NAD(P)-binding domain"/>
    <property type="match status" value="1"/>
</dbReference>
<gene>
    <name evidence="1" type="ORF">C6T65_19510</name>
</gene>
<organism evidence="1 2">
    <name type="scientific">Burkholderia vietnamiensis</name>
    <dbReference type="NCBI Taxonomy" id="60552"/>
    <lineage>
        <taxon>Bacteria</taxon>
        <taxon>Pseudomonadati</taxon>
        <taxon>Pseudomonadota</taxon>
        <taxon>Betaproteobacteria</taxon>
        <taxon>Burkholderiales</taxon>
        <taxon>Burkholderiaceae</taxon>
        <taxon>Burkholderia</taxon>
        <taxon>Burkholderia cepacia complex</taxon>
    </lineage>
</organism>
<dbReference type="RefSeq" id="WP_014725350.1">
    <property type="nucleotide sequence ID" value="NZ_CADFEV010000026.1"/>
</dbReference>
<name>A0AA44XZJ7_BURVI</name>
<accession>A0AA44XZJ7</accession>
<dbReference type="InterPro" id="IPR036188">
    <property type="entry name" value="FAD/NAD-bd_sf"/>
</dbReference>
<sequence>MPSGTLSLAATARRRAAGIDRDSRRFYPVGAGIASMAAAAFPIRDGVMPHDAMLVRHAMQHSRVDDQDGI</sequence>
<protein>
    <submittedName>
        <fullName evidence="1">Uncharacterized protein</fullName>
    </submittedName>
</protein>
<proteinExistence type="predicted"/>
<evidence type="ECO:0000313" key="1">
    <source>
        <dbReference type="EMBL" id="PRH40717.1"/>
    </source>
</evidence>
<comment type="caution">
    <text evidence="1">The sequence shown here is derived from an EMBL/GenBank/DDBJ whole genome shotgun (WGS) entry which is preliminary data.</text>
</comment>
<dbReference type="EMBL" id="PVHK01000138">
    <property type="protein sequence ID" value="PRH40717.1"/>
    <property type="molecule type" value="Genomic_DNA"/>
</dbReference>
<dbReference type="Proteomes" id="UP000237632">
    <property type="component" value="Unassembled WGS sequence"/>
</dbReference>
<reference evidence="1 2" key="1">
    <citation type="submission" date="2018-03" db="EMBL/GenBank/DDBJ databases">
        <authorList>
            <person name="Nguyen K."/>
            <person name="Fouts D."/>
            <person name="Sutton G."/>
        </authorList>
    </citation>
    <scope>NUCLEOTIDE SEQUENCE [LARGE SCALE GENOMIC DNA]</scope>
    <source>
        <strain evidence="1 2">AU3578</strain>
    </source>
</reference>
<dbReference type="AlphaFoldDB" id="A0AA44XZJ7"/>
<evidence type="ECO:0000313" key="2">
    <source>
        <dbReference type="Proteomes" id="UP000237632"/>
    </source>
</evidence>